<feature type="transmembrane region" description="Helical" evidence="1">
    <location>
        <begin position="126"/>
        <end position="144"/>
    </location>
</feature>
<feature type="transmembrane region" description="Helical" evidence="1">
    <location>
        <begin position="263"/>
        <end position="284"/>
    </location>
</feature>
<evidence type="ECO:0000313" key="3">
    <source>
        <dbReference type="Proteomes" id="UP000334019"/>
    </source>
</evidence>
<name>A0A5Q2RHX3_9ACTN</name>
<feature type="transmembrane region" description="Helical" evidence="1">
    <location>
        <begin position="197"/>
        <end position="222"/>
    </location>
</feature>
<feature type="transmembrane region" description="Helical" evidence="1">
    <location>
        <begin position="102"/>
        <end position="120"/>
    </location>
</feature>
<dbReference type="PANTHER" id="PTHR37308">
    <property type="entry name" value="INTEGRAL MEMBRANE PROTEIN"/>
    <property type="match status" value="1"/>
</dbReference>
<feature type="transmembrane region" description="Helical" evidence="1">
    <location>
        <begin position="156"/>
        <end position="185"/>
    </location>
</feature>
<dbReference type="EMBL" id="CP045851">
    <property type="protein sequence ID" value="QGG93946.1"/>
    <property type="molecule type" value="Genomic_DNA"/>
</dbReference>
<keyword evidence="1" id="KW-0472">Membrane</keyword>
<dbReference type="InterPro" id="IPR007163">
    <property type="entry name" value="VCA0040-like"/>
</dbReference>
<reference evidence="2 3" key="1">
    <citation type="submission" date="2019-11" db="EMBL/GenBank/DDBJ databases">
        <authorList>
            <person name="He Y."/>
        </authorList>
    </citation>
    <scope>NUCLEOTIDE SEQUENCE [LARGE SCALE GENOMIC DNA]</scope>
    <source>
        <strain evidence="2 3">SCSIO 58843</strain>
    </source>
</reference>
<keyword evidence="3" id="KW-1185">Reference proteome</keyword>
<organism evidence="2 3">
    <name type="scientific">Actinomarinicola tropica</name>
    <dbReference type="NCBI Taxonomy" id="2789776"/>
    <lineage>
        <taxon>Bacteria</taxon>
        <taxon>Bacillati</taxon>
        <taxon>Actinomycetota</taxon>
        <taxon>Acidimicrobiia</taxon>
        <taxon>Acidimicrobiales</taxon>
        <taxon>Iamiaceae</taxon>
        <taxon>Actinomarinicola</taxon>
    </lineage>
</organism>
<dbReference type="PANTHER" id="PTHR37308:SF1">
    <property type="entry name" value="POLYPRENYL-PHOSPHATE TRANSPORTER"/>
    <property type="match status" value="1"/>
</dbReference>
<evidence type="ECO:0000313" key="2">
    <source>
        <dbReference type="EMBL" id="QGG93946.1"/>
    </source>
</evidence>
<gene>
    <name evidence="2" type="ORF">GH723_01845</name>
</gene>
<dbReference type="AlphaFoldDB" id="A0A5Q2RHX3"/>
<accession>A0A5Q2RHX3</accession>
<sequence length="300" mass="31088">MPQTLLQFLRGFLMGSADIVPGVSGGTIALVVGIYERLIANVRGGASALASGAKGRASETIRKLSHVEWGWLVPLGVGVLTALLVLAHTIEHLLEEQPVRMSGLFFGLVAGSVVLAWRMVGSPDAARLAVTLATAVVAFFVLGLKSGPVDDPSVALYFVAGAIAICAMILPGISGSFLLLMLGMYDNVLGLVTDRDVLPLAVFAVGCVLGLALFSTGLHWALGHHHDTVMAAMVGLLLGSLRVLWPWPDGTESTTMTGPQGEVLAVVGLMALGAAVVVGLSIIAGRRDALDDVEEAHSPT</sequence>
<feature type="transmembrane region" description="Helical" evidence="1">
    <location>
        <begin position="69"/>
        <end position="90"/>
    </location>
</feature>
<proteinExistence type="predicted"/>
<dbReference type="KEGG" id="atq:GH723_01845"/>
<dbReference type="RefSeq" id="WP_153758052.1">
    <property type="nucleotide sequence ID" value="NZ_CP045851.1"/>
</dbReference>
<evidence type="ECO:0000256" key="1">
    <source>
        <dbReference type="SAM" id="Phobius"/>
    </source>
</evidence>
<dbReference type="Pfam" id="PF04018">
    <property type="entry name" value="VCA0040-like"/>
    <property type="match status" value="1"/>
</dbReference>
<protein>
    <submittedName>
        <fullName evidence="2">DUF368 domain-containing protein</fullName>
    </submittedName>
</protein>
<feature type="transmembrane region" description="Helical" evidence="1">
    <location>
        <begin position="229"/>
        <end position="248"/>
    </location>
</feature>
<feature type="transmembrane region" description="Helical" evidence="1">
    <location>
        <begin position="12"/>
        <end position="35"/>
    </location>
</feature>
<keyword evidence="1" id="KW-0812">Transmembrane</keyword>
<keyword evidence="1" id="KW-1133">Transmembrane helix</keyword>
<dbReference type="Proteomes" id="UP000334019">
    <property type="component" value="Chromosome"/>
</dbReference>